<evidence type="ECO:0000256" key="1">
    <source>
        <dbReference type="SAM" id="Phobius"/>
    </source>
</evidence>
<keyword evidence="1" id="KW-1133">Transmembrane helix</keyword>
<dbReference type="Proteomes" id="UP000189369">
    <property type="component" value="Chromosome"/>
</dbReference>
<sequence length="141" mass="15942">MLRFDVPPVWSNVARWEAFISFVISGLALIYSPWFMVILFIQGIVRGFIKPQACPAHRLWHASFERLGWGGHKENAGAKMFANKVLAFASAVALIANALGSPMWQVPVSALLIFTTLEWAFSFCAACWVYGTWYRWFPPKA</sequence>
<feature type="transmembrane region" description="Helical" evidence="1">
    <location>
        <begin position="110"/>
        <end position="131"/>
    </location>
</feature>
<gene>
    <name evidence="3" type="ORF">PAEH1_00580</name>
</gene>
<organism evidence="3 4">
    <name type="scientific">Paenalcaligenes hominis</name>
    <dbReference type="NCBI Taxonomy" id="643674"/>
    <lineage>
        <taxon>Bacteria</taxon>
        <taxon>Pseudomonadati</taxon>
        <taxon>Pseudomonadota</taxon>
        <taxon>Betaproteobacteria</taxon>
        <taxon>Burkholderiales</taxon>
        <taxon>Alcaligenaceae</taxon>
        <taxon>Paenalcaligenes</taxon>
    </lineage>
</organism>
<dbReference type="InterPro" id="IPR025508">
    <property type="entry name" value="DUF4395"/>
</dbReference>
<accession>A0A1U9JX89</accession>
<dbReference type="OrthoDB" id="9180726at2"/>
<dbReference type="EMBL" id="CP019697">
    <property type="protein sequence ID" value="AQS50413.1"/>
    <property type="molecule type" value="Genomic_DNA"/>
</dbReference>
<keyword evidence="1" id="KW-0472">Membrane</keyword>
<name>A0A1U9JX89_9BURK</name>
<evidence type="ECO:0000313" key="4">
    <source>
        <dbReference type="Proteomes" id="UP000189369"/>
    </source>
</evidence>
<dbReference type="AlphaFoldDB" id="A0A1U9JX89"/>
<dbReference type="Pfam" id="PF14340">
    <property type="entry name" value="DUF4395"/>
    <property type="match status" value="1"/>
</dbReference>
<dbReference type="STRING" id="643674.PAEH1_00580"/>
<protein>
    <recommendedName>
        <fullName evidence="2">DUF4395 domain-containing protein</fullName>
    </recommendedName>
</protein>
<proteinExistence type="predicted"/>
<keyword evidence="1" id="KW-0812">Transmembrane</keyword>
<reference evidence="3 4" key="1">
    <citation type="submission" date="2017-01" db="EMBL/GenBank/DDBJ databases">
        <title>Complete Genome Sequence of Paenalcaligenes hominis, Isolated from a paraplegic Patient with neurogenic bladder.</title>
        <authorList>
            <person name="Mukhopadhyay R."/>
            <person name="Joaquin J."/>
            <person name="Hogue R."/>
            <person name="Kilaru A."/>
            <person name="Jospin G."/>
            <person name="Mars K."/>
            <person name="Eisen J.A."/>
            <person name="Chaturvedi V."/>
        </authorList>
    </citation>
    <scope>NUCLEOTIDE SEQUENCE [LARGE SCALE GENOMIC DNA]</scope>
    <source>
        <strain evidence="3 4">15S00501</strain>
    </source>
</reference>
<dbReference type="KEGG" id="phn:PAEH1_00580"/>
<evidence type="ECO:0000313" key="3">
    <source>
        <dbReference type="EMBL" id="AQS50413.1"/>
    </source>
</evidence>
<feature type="transmembrane region" description="Helical" evidence="1">
    <location>
        <begin position="85"/>
        <end position="104"/>
    </location>
</feature>
<evidence type="ECO:0000259" key="2">
    <source>
        <dbReference type="Pfam" id="PF14340"/>
    </source>
</evidence>
<feature type="transmembrane region" description="Helical" evidence="1">
    <location>
        <begin position="20"/>
        <end position="41"/>
    </location>
</feature>
<feature type="domain" description="DUF4395" evidence="2">
    <location>
        <begin position="12"/>
        <end position="135"/>
    </location>
</feature>